<dbReference type="GO" id="GO:0003700">
    <property type="term" value="F:DNA-binding transcription factor activity"/>
    <property type="evidence" value="ECO:0007669"/>
    <property type="project" value="TreeGrafter"/>
</dbReference>
<dbReference type="Proteomes" id="UP000295511">
    <property type="component" value="Unassembled WGS sequence"/>
</dbReference>
<dbReference type="GO" id="GO:0000976">
    <property type="term" value="F:transcription cis-regulatory region binding"/>
    <property type="evidence" value="ECO:0007669"/>
    <property type="project" value="TreeGrafter"/>
</dbReference>
<keyword evidence="5" id="KW-1185">Reference proteome</keyword>
<dbReference type="SUPFAM" id="SSF46689">
    <property type="entry name" value="Homeodomain-like"/>
    <property type="match status" value="1"/>
</dbReference>
<dbReference type="InterPro" id="IPR009057">
    <property type="entry name" value="Homeodomain-like_sf"/>
</dbReference>
<evidence type="ECO:0000256" key="2">
    <source>
        <dbReference type="PROSITE-ProRule" id="PRU00335"/>
    </source>
</evidence>
<dbReference type="Gene3D" id="1.10.357.10">
    <property type="entry name" value="Tetracycline Repressor, domain 2"/>
    <property type="match status" value="1"/>
</dbReference>
<proteinExistence type="predicted"/>
<dbReference type="OrthoDB" id="8688418at2"/>
<dbReference type="PRINTS" id="PR00455">
    <property type="entry name" value="HTHTETR"/>
</dbReference>
<keyword evidence="1 2" id="KW-0238">DNA-binding</keyword>
<dbReference type="InterPro" id="IPR050109">
    <property type="entry name" value="HTH-type_TetR-like_transc_reg"/>
</dbReference>
<dbReference type="InterPro" id="IPR023772">
    <property type="entry name" value="DNA-bd_HTH_TetR-type_CS"/>
</dbReference>
<name>A0A4R5KME6_9MICC</name>
<comment type="caution">
    <text evidence="4">The sequence shown here is derived from an EMBL/GenBank/DDBJ whole genome shotgun (WGS) entry which is preliminary data.</text>
</comment>
<feature type="domain" description="HTH tetR-type" evidence="3">
    <location>
        <begin position="26"/>
        <end position="86"/>
    </location>
</feature>
<protein>
    <submittedName>
        <fullName evidence="4">TetR family transcriptional regulator</fullName>
    </submittedName>
</protein>
<dbReference type="Pfam" id="PF00440">
    <property type="entry name" value="TetR_N"/>
    <property type="match status" value="1"/>
</dbReference>
<dbReference type="PANTHER" id="PTHR30055:SF226">
    <property type="entry name" value="HTH-TYPE TRANSCRIPTIONAL REGULATOR PKSA"/>
    <property type="match status" value="1"/>
</dbReference>
<dbReference type="InterPro" id="IPR001647">
    <property type="entry name" value="HTH_TetR"/>
</dbReference>
<dbReference type="PROSITE" id="PS01081">
    <property type="entry name" value="HTH_TETR_1"/>
    <property type="match status" value="1"/>
</dbReference>
<gene>
    <name evidence="4" type="ORF">E1809_11840</name>
</gene>
<organism evidence="4 5">
    <name type="scientific">Arthrobacter terricola</name>
    <dbReference type="NCBI Taxonomy" id="2547396"/>
    <lineage>
        <taxon>Bacteria</taxon>
        <taxon>Bacillati</taxon>
        <taxon>Actinomycetota</taxon>
        <taxon>Actinomycetes</taxon>
        <taxon>Micrococcales</taxon>
        <taxon>Micrococcaceae</taxon>
        <taxon>Arthrobacter</taxon>
    </lineage>
</organism>
<dbReference type="PANTHER" id="PTHR30055">
    <property type="entry name" value="HTH-TYPE TRANSCRIPTIONAL REGULATOR RUTR"/>
    <property type="match status" value="1"/>
</dbReference>
<dbReference type="RefSeq" id="WP_133204431.1">
    <property type="nucleotide sequence ID" value="NZ_SMRU01000012.1"/>
</dbReference>
<evidence type="ECO:0000259" key="3">
    <source>
        <dbReference type="PROSITE" id="PS50977"/>
    </source>
</evidence>
<feature type="DNA-binding region" description="H-T-H motif" evidence="2">
    <location>
        <begin position="49"/>
        <end position="68"/>
    </location>
</feature>
<evidence type="ECO:0000313" key="4">
    <source>
        <dbReference type="EMBL" id="TDF95700.1"/>
    </source>
</evidence>
<dbReference type="InterPro" id="IPR041347">
    <property type="entry name" value="MftR_C"/>
</dbReference>
<sequence length="223" mass="24064">MPIGILGIVVSMVMAAGEGLRERKKRKTQKALQAAAIRLMSANGFAGTTIEEIADAAEVSPRTFFRYFPTKEAVLLTDLQDETVAAYLAQASDDLSIIDTYEAALTAVFKDLTPEEWAVEQARAQLVASTPELRTTVALMTAMRPLDDAREFIARRLNTPPGDPRPRVYAAMLVAAAGAAVAPLFTLAAETPLDRTTFLDALTVGLELLKQGFPTGFAIPHSR</sequence>
<dbReference type="Pfam" id="PF17754">
    <property type="entry name" value="TetR_C_14"/>
    <property type="match status" value="1"/>
</dbReference>
<evidence type="ECO:0000313" key="5">
    <source>
        <dbReference type="Proteomes" id="UP000295511"/>
    </source>
</evidence>
<dbReference type="PROSITE" id="PS50977">
    <property type="entry name" value="HTH_TETR_2"/>
    <property type="match status" value="1"/>
</dbReference>
<dbReference type="AlphaFoldDB" id="A0A4R5KME6"/>
<accession>A0A4R5KME6</accession>
<reference evidence="4 5" key="1">
    <citation type="submission" date="2019-03" db="EMBL/GenBank/DDBJ databases">
        <title>Whole genome sequence of Arthrobacter sp JH1-1.</title>
        <authorList>
            <person name="Trinh H.N."/>
        </authorList>
    </citation>
    <scope>NUCLEOTIDE SEQUENCE [LARGE SCALE GENOMIC DNA]</scope>
    <source>
        <strain evidence="4 5">JH1-1</strain>
    </source>
</reference>
<dbReference type="EMBL" id="SMRU01000012">
    <property type="protein sequence ID" value="TDF95700.1"/>
    <property type="molecule type" value="Genomic_DNA"/>
</dbReference>
<dbReference type="Gene3D" id="1.10.10.60">
    <property type="entry name" value="Homeodomain-like"/>
    <property type="match status" value="1"/>
</dbReference>
<evidence type="ECO:0000256" key="1">
    <source>
        <dbReference type="ARBA" id="ARBA00023125"/>
    </source>
</evidence>